<organism evidence="11 12">
    <name type="scientific">Boothiomyces macroporosus</name>
    <dbReference type="NCBI Taxonomy" id="261099"/>
    <lineage>
        <taxon>Eukaryota</taxon>
        <taxon>Fungi</taxon>
        <taxon>Fungi incertae sedis</taxon>
        <taxon>Chytridiomycota</taxon>
        <taxon>Chytridiomycota incertae sedis</taxon>
        <taxon>Chytridiomycetes</taxon>
        <taxon>Rhizophydiales</taxon>
        <taxon>Terramycetaceae</taxon>
        <taxon>Boothiomyces</taxon>
    </lineage>
</organism>
<evidence type="ECO:0000256" key="5">
    <source>
        <dbReference type="ARBA" id="ARBA00022777"/>
    </source>
</evidence>
<comment type="caution">
    <text evidence="11">The sequence shown here is derived from an EMBL/GenBank/DDBJ whole genome shotgun (WGS) entry which is preliminary data.</text>
</comment>
<proteinExistence type="predicted"/>
<dbReference type="InterPro" id="IPR011009">
    <property type="entry name" value="Kinase-like_dom_sf"/>
</dbReference>
<sequence>MVILKDYPNAIEKRLAARPAHLERNAKAKETGFSLLGGAILNNEQQMIGSAVLFDAPSKEALEEYIKEDPYVKQKVWEKWEIYPFKIAGVSKYLNYDTSKSSSNQEINQGQLSLDDFNLLEVIGKGAFGKVRTVEHNTNKRRYALKYVDKAQCISQYSTRNIIRERIILQNLRHPFIMKLCYAFQDKDIIYFVLELASGDLSFHLTKVGMFPDSTAMIYAAELISGIKFMHSKYILHRDLKPENVLIDQEGHLKITDFNVSVNMKEKSPKSKAGTIYFMAPEMMTGKSYSYSIDWWAFGMIMYMCTYGENPFLGLSDEKVYEAIKTKEINYPLKFRIQGAKCEISEDRKSFIQGCLNRNINERLGYSKDVDIKQHKYLSGIDWELLEAKKLAPQYIPKKGTNHDTAIMAIEELLGGDSLADKVKKEKKKKDKEKDKSKSIGSLFGGVFSKFTHGSTASIAPTKKNRKQIEMNYINQYFLPYDYEEPEKNIMVMPPPIPYESEKDLEVKTGDLKNTKGFAKSTSNLKLPDNEKHPSRNSTSRVKEVKYEITSKPDGVNVPKKDFLNVKIKKAFTSSPALSAIASAPKGSLIECEEEAEVTPPPTKLETKV</sequence>
<keyword evidence="12" id="KW-1185">Reference proteome</keyword>
<dbReference type="Proteomes" id="UP001210925">
    <property type="component" value="Unassembled WGS sequence"/>
</dbReference>
<dbReference type="SUPFAM" id="SSF56112">
    <property type="entry name" value="Protein kinase-like (PK-like)"/>
    <property type="match status" value="1"/>
</dbReference>
<evidence type="ECO:0000259" key="9">
    <source>
        <dbReference type="PROSITE" id="PS50011"/>
    </source>
</evidence>
<evidence type="ECO:0000256" key="3">
    <source>
        <dbReference type="ARBA" id="ARBA00022679"/>
    </source>
</evidence>
<protein>
    <submittedName>
        <fullName evidence="11">Uncharacterized protein</fullName>
    </submittedName>
</protein>
<evidence type="ECO:0000256" key="2">
    <source>
        <dbReference type="ARBA" id="ARBA00022553"/>
    </source>
</evidence>
<reference evidence="11" key="1">
    <citation type="submission" date="2020-05" db="EMBL/GenBank/DDBJ databases">
        <title>Phylogenomic resolution of chytrid fungi.</title>
        <authorList>
            <person name="Stajich J.E."/>
            <person name="Amses K."/>
            <person name="Simmons R."/>
            <person name="Seto K."/>
            <person name="Myers J."/>
            <person name="Bonds A."/>
            <person name="Quandt C.A."/>
            <person name="Barry K."/>
            <person name="Liu P."/>
            <person name="Grigoriev I."/>
            <person name="Longcore J.E."/>
            <person name="James T.Y."/>
        </authorList>
    </citation>
    <scope>NUCLEOTIDE SEQUENCE</scope>
    <source>
        <strain evidence="11">PLAUS21</strain>
    </source>
</reference>
<evidence type="ECO:0000313" key="11">
    <source>
        <dbReference type="EMBL" id="KAJ3260823.1"/>
    </source>
</evidence>
<evidence type="ECO:0000256" key="7">
    <source>
        <dbReference type="PROSITE-ProRule" id="PRU10141"/>
    </source>
</evidence>
<keyword evidence="6 7" id="KW-0067">ATP-binding</keyword>
<dbReference type="SMART" id="SM00220">
    <property type="entry name" value="S_TKc"/>
    <property type="match status" value="1"/>
</dbReference>
<feature type="binding site" evidence="7">
    <location>
        <position position="146"/>
    </location>
    <ligand>
        <name>ATP</name>
        <dbReference type="ChEBI" id="CHEBI:30616"/>
    </ligand>
</feature>
<dbReference type="PROSITE" id="PS51285">
    <property type="entry name" value="AGC_KINASE_CTER"/>
    <property type="match status" value="1"/>
</dbReference>
<dbReference type="PROSITE" id="PS50011">
    <property type="entry name" value="PROTEIN_KINASE_DOM"/>
    <property type="match status" value="1"/>
</dbReference>
<dbReference type="GO" id="GO:0005524">
    <property type="term" value="F:ATP binding"/>
    <property type="evidence" value="ECO:0007669"/>
    <property type="project" value="UniProtKB-UniRule"/>
</dbReference>
<feature type="domain" description="AGC-kinase C-terminal" evidence="10">
    <location>
        <begin position="379"/>
        <end position="463"/>
    </location>
</feature>
<dbReference type="Gene3D" id="1.10.510.10">
    <property type="entry name" value="Transferase(Phosphotransferase) domain 1"/>
    <property type="match status" value="1"/>
</dbReference>
<dbReference type="InterPro" id="IPR011008">
    <property type="entry name" value="Dimeric_a/b-barrel"/>
</dbReference>
<dbReference type="AlphaFoldDB" id="A0AAD5ULI0"/>
<dbReference type="InterPro" id="IPR000961">
    <property type="entry name" value="AGC-kinase_C"/>
</dbReference>
<dbReference type="SUPFAM" id="SSF54909">
    <property type="entry name" value="Dimeric alpha+beta barrel"/>
    <property type="match status" value="1"/>
</dbReference>
<feature type="region of interest" description="Disordered" evidence="8">
    <location>
        <begin position="517"/>
        <end position="543"/>
    </location>
</feature>
<gene>
    <name evidence="11" type="ORF">HK103_007386</name>
</gene>
<feature type="domain" description="Protein kinase" evidence="9">
    <location>
        <begin position="117"/>
        <end position="378"/>
    </location>
</feature>
<dbReference type="InterPro" id="IPR017441">
    <property type="entry name" value="Protein_kinase_ATP_BS"/>
</dbReference>
<evidence type="ECO:0000259" key="10">
    <source>
        <dbReference type="PROSITE" id="PS51285"/>
    </source>
</evidence>
<dbReference type="FunFam" id="3.30.200.20:FF:000042">
    <property type="entry name" value="Aurora kinase A"/>
    <property type="match status" value="1"/>
</dbReference>
<keyword evidence="1" id="KW-0723">Serine/threonine-protein kinase</keyword>
<evidence type="ECO:0000256" key="4">
    <source>
        <dbReference type="ARBA" id="ARBA00022741"/>
    </source>
</evidence>
<dbReference type="PANTHER" id="PTHR24351">
    <property type="entry name" value="RIBOSOMAL PROTEIN S6 KINASE"/>
    <property type="match status" value="1"/>
</dbReference>
<dbReference type="InterPro" id="IPR008271">
    <property type="entry name" value="Ser/Thr_kinase_AS"/>
</dbReference>
<dbReference type="Pfam" id="PF03795">
    <property type="entry name" value="YCII"/>
    <property type="match status" value="1"/>
</dbReference>
<evidence type="ECO:0000256" key="6">
    <source>
        <dbReference type="ARBA" id="ARBA00022840"/>
    </source>
</evidence>
<dbReference type="InterPro" id="IPR000719">
    <property type="entry name" value="Prot_kinase_dom"/>
</dbReference>
<evidence type="ECO:0000256" key="1">
    <source>
        <dbReference type="ARBA" id="ARBA00022527"/>
    </source>
</evidence>
<dbReference type="PROSITE" id="PS00108">
    <property type="entry name" value="PROTEIN_KINASE_ST"/>
    <property type="match status" value="1"/>
</dbReference>
<dbReference type="Gene3D" id="3.30.70.1060">
    <property type="entry name" value="Dimeric alpha+beta barrel"/>
    <property type="match status" value="1"/>
</dbReference>
<dbReference type="CDD" id="cd05123">
    <property type="entry name" value="STKc_AGC"/>
    <property type="match status" value="1"/>
</dbReference>
<name>A0AAD5ULI0_9FUNG</name>
<dbReference type="Pfam" id="PF00069">
    <property type="entry name" value="Pkinase"/>
    <property type="match status" value="1"/>
</dbReference>
<dbReference type="InterPro" id="IPR045270">
    <property type="entry name" value="STKc_AGC"/>
</dbReference>
<keyword evidence="5" id="KW-0418">Kinase</keyword>
<dbReference type="PROSITE" id="PS00107">
    <property type="entry name" value="PROTEIN_KINASE_ATP"/>
    <property type="match status" value="1"/>
</dbReference>
<dbReference type="Gene3D" id="3.30.200.20">
    <property type="entry name" value="Phosphorylase Kinase, domain 1"/>
    <property type="match status" value="1"/>
</dbReference>
<keyword evidence="2" id="KW-0597">Phosphoprotein</keyword>
<evidence type="ECO:0000313" key="12">
    <source>
        <dbReference type="Proteomes" id="UP001210925"/>
    </source>
</evidence>
<dbReference type="EMBL" id="JADGKB010000009">
    <property type="protein sequence ID" value="KAJ3260823.1"/>
    <property type="molecule type" value="Genomic_DNA"/>
</dbReference>
<dbReference type="InterPro" id="IPR005545">
    <property type="entry name" value="YCII"/>
</dbReference>
<keyword evidence="3" id="KW-0808">Transferase</keyword>
<keyword evidence="4 7" id="KW-0547">Nucleotide-binding</keyword>
<evidence type="ECO:0000256" key="8">
    <source>
        <dbReference type="SAM" id="MobiDB-lite"/>
    </source>
</evidence>
<accession>A0AAD5ULI0</accession>
<dbReference type="GO" id="GO:0004674">
    <property type="term" value="F:protein serine/threonine kinase activity"/>
    <property type="evidence" value="ECO:0007669"/>
    <property type="project" value="UniProtKB-KW"/>
</dbReference>